<dbReference type="OrthoDB" id="5193306at2"/>
<comment type="caution">
    <text evidence="1">The sequence shown here is derived from an EMBL/GenBank/DDBJ whole genome shotgun (WGS) entry which is preliminary data.</text>
</comment>
<keyword evidence="2" id="KW-1185">Reference proteome</keyword>
<dbReference type="RefSeq" id="WP_147142819.1">
    <property type="nucleotide sequence ID" value="NZ_BJXA01000111.1"/>
</dbReference>
<evidence type="ECO:0000313" key="2">
    <source>
        <dbReference type="Proteomes" id="UP000321424"/>
    </source>
</evidence>
<sequence>MTEVVGAKIVAEHWPLSGPHSEESLASATEAIDELVRYLAHATIANQAAEALPFAPDGYIVISRLATAAHAQDQVLRQLADWADNHLAADPNLRHDTEPADRASVTALEASAYLNDAANKAGELGRALARAQGLLGHLYHDQDNE</sequence>
<dbReference type="EMBL" id="BJXA01000111">
    <property type="protein sequence ID" value="GEM43712.1"/>
    <property type="molecule type" value="Genomic_DNA"/>
</dbReference>
<reference evidence="1 2" key="1">
    <citation type="submission" date="2019-07" db="EMBL/GenBank/DDBJ databases">
        <title>Whole genome shotgun sequence of Nocardia ninae NBRC 108245.</title>
        <authorList>
            <person name="Hosoyama A."/>
            <person name="Uohara A."/>
            <person name="Ohji S."/>
            <person name="Ichikawa N."/>
        </authorList>
    </citation>
    <scope>NUCLEOTIDE SEQUENCE [LARGE SCALE GENOMIC DNA]</scope>
    <source>
        <strain evidence="1 2">NBRC 108245</strain>
    </source>
</reference>
<organism evidence="1 2">
    <name type="scientific">Nocardia ninae NBRC 108245</name>
    <dbReference type="NCBI Taxonomy" id="1210091"/>
    <lineage>
        <taxon>Bacteria</taxon>
        <taxon>Bacillati</taxon>
        <taxon>Actinomycetota</taxon>
        <taxon>Actinomycetes</taxon>
        <taxon>Mycobacteriales</taxon>
        <taxon>Nocardiaceae</taxon>
        <taxon>Nocardia</taxon>
    </lineage>
</organism>
<dbReference type="Proteomes" id="UP000321424">
    <property type="component" value="Unassembled WGS sequence"/>
</dbReference>
<proteinExistence type="predicted"/>
<protein>
    <submittedName>
        <fullName evidence="1">Uncharacterized protein</fullName>
    </submittedName>
</protein>
<name>A0A511MT03_9NOCA</name>
<accession>A0A511MT03</accession>
<gene>
    <name evidence="1" type="ORF">NN4_82310</name>
</gene>
<dbReference type="AlphaFoldDB" id="A0A511MT03"/>
<evidence type="ECO:0000313" key="1">
    <source>
        <dbReference type="EMBL" id="GEM43712.1"/>
    </source>
</evidence>